<keyword evidence="1" id="KW-0812">Transmembrane</keyword>
<protein>
    <recommendedName>
        <fullName evidence="4">Bacterial Pleckstrin homology domain-containing protein</fullName>
    </recommendedName>
</protein>
<dbReference type="RefSeq" id="WP_346760740.1">
    <property type="nucleotide sequence ID" value="NZ_JAUJEB010000006.1"/>
</dbReference>
<evidence type="ECO:0008006" key="4">
    <source>
        <dbReference type="Google" id="ProtNLM"/>
    </source>
</evidence>
<feature type="transmembrane region" description="Helical" evidence="1">
    <location>
        <begin position="54"/>
        <end position="77"/>
    </location>
</feature>
<dbReference type="Proteomes" id="UP001172083">
    <property type="component" value="Unassembled WGS sequence"/>
</dbReference>
<proteinExistence type="predicted"/>
<keyword evidence="1" id="KW-1133">Transmembrane helix</keyword>
<accession>A0ABT8LCC2</accession>
<comment type="caution">
    <text evidence="2">The sequence shown here is derived from an EMBL/GenBank/DDBJ whole genome shotgun (WGS) entry which is preliminary data.</text>
</comment>
<sequence>MSRILFSENQRFTQVWLVVVMIVSNLTVAVPLGWGFYVQIITGEPWGNNPMSDMGLIIVILLSFSMMAIINMIIFGAKLEVQIKDNSVYYKYFPFIPNWKYVHKDNIANYEMKQFKAIKDYGGYGYRKNFFKKLTGLIIKGNHGLLLTFHDDRKLMIGTQQPEAMKQAMQRIMEKDTDY</sequence>
<reference evidence="2" key="1">
    <citation type="submission" date="2023-06" db="EMBL/GenBank/DDBJ databases">
        <title>Genomic of Agaribacillus aureum.</title>
        <authorList>
            <person name="Wang G."/>
        </authorList>
    </citation>
    <scope>NUCLEOTIDE SEQUENCE</scope>
    <source>
        <strain evidence="2">BMA12</strain>
    </source>
</reference>
<name>A0ABT8LCC2_9BACT</name>
<feature type="transmembrane region" description="Helical" evidence="1">
    <location>
        <begin position="12"/>
        <end position="34"/>
    </location>
</feature>
<organism evidence="2 3">
    <name type="scientific">Agaribacillus aureus</name>
    <dbReference type="NCBI Taxonomy" id="3051825"/>
    <lineage>
        <taxon>Bacteria</taxon>
        <taxon>Pseudomonadati</taxon>
        <taxon>Bacteroidota</taxon>
        <taxon>Cytophagia</taxon>
        <taxon>Cytophagales</taxon>
        <taxon>Splendidivirgaceae</taxon>
        <taxon>Agaribacillus</taxon>
    </lineage>
</organism>
<evidence type="ECO:0000313" key="2">
    <source>
        <dbReference type="EMBL" id="MDN5215407.1"/>
    </source>
</evidence>
<keyword evidence="3" id="KW-1185">Reference proteome</keyword>
<evidence type="ECO:0000256" key="1">
    <source>
        <dbReference type="SAM" id="Phobius"/>
    </source>
</evidence>
<keyword evidence="1" id="KW-0472">Membrane</keyword>
<evidence type="ECO:0000313" key="3">
    <source>
        <dbReference type="Proteomes" id="UP001172083"/>
    </source>
</evidence>
<gene>
    <name evidence="2" type="ORF">QQ020_25230</name>
</gene>
<dbReference type="EMBL" id="JAUJEB010000006">
    <property type="protein sequence ID" value="MDN5215407.1"/>
    <property type="molecule type" value="Genomic_DNA"/>
</dbReference>